<evidence type="ECO:0000313" key="3">
    <source>
        <dbReference type="Proteomes" id="UP000504636"/>
    </source>
</evidence>
<proteinExistence type="predicted"/>
<keyword evidence="3" id="KW-1185">Reference proteome</keyword>
<dbReference type="Proteomes" id="UP000504636">
    <property type="component" value="Unplaced"/>
</dbReference>
<protein>
    <submittedName>
        <fullName evidence="2 4">Uncharacterized protein</fullName>
    </submittedName>
</protein>
<evidence type="ECO:0000313" key="4">
    <source>
        <dbReference type="RefSeq" id="XP_033578291.1"/>
    </source>
</evidence>
<dbReference type="GeneID" id="54454812"/>
<evidence type="ECO:0000313" key="2">
    <source>
        <dbReference type="EMBL" id="KAF2811327.1"/>
    </source>
</evidence>
<accession>A0A6A6YTU4</accession>
<organism evidence="2">
    <name type="scientific">Mytilinidion resinicola</name>
    <dbReference type="NCBI Taxonomy" id="574789"/>
    <lineage>
        <taxon>Eukaryota</taxon>
        <taxon>Fungi</taxon>
        <taxon>Dikarya</taxon>
        <taxon>Ascomycota</taxon>
        <taxon>Pezizomycotina</taxon>
        <taxon>Dothideomycetes</taxon>
        <taxon>Pleosporomycetidae</taxon>
        <taxon>Mytilinidiales</taxon>
        <taxon>Mytilinidiaceae</taxon>
        <taxon>Mytilinidion</taxon>
    </lineage>
</organism>
<reference evidence="4" key="2">
    <citation type="submission" date="2020-04" db="EMBL/GenBank/DDBJ databases">
        <authorList>
            <consortium name="NCBI Genome Project"/>
        </authorList>
    </citation>
    <scope>NUCLEOTIDE SEQUENCE</scope>
    <source>
        <strain evidence="4">CBS 304.34</strain>
    </source>
</reference>
<reference evidence="4" key="3">
    <citation type="submission" date="2025-04" db="UniProtKB">
        <authorList>
            <consortium name="RefSeq"/>
        </authorList>
    </citation>
    <scope>IDENTIFICATION</scope>
    <source>
        <strain evidence="4">CBS 304.34</strain>
    </source>
</reference>
<reference evidence="2 4" key="1">
    <citation type="journal article" date="2020" name="Stud. Mycol.">
        <title>101 Dothideomycetes genomes: a test case for predicting lifestyles and emergence of pathogens.</title>
        <authorList>
            <person name="Haridas S."/>
            <person name="Albert R."/>
            <person name="Binder M."/>
            <person name="Bloem J."/>
            <person name="Labutti K."/>
            <person name="Salamov A."/>
            <person name="Andreopoulos B."/>
            <person name="Baker S."/>
            <person name="Barry K."/>
            <person name="Bills G."/>
            <person name="Bluhm B."/>
            <person name="Cannon C."/>
            <person name="Castanera R."/>
            <person name="Culley D."/>
            <person name="Daum C."/>
            <person name="Ezra D."/>
            <person name="Gonzalez J."/>
            <person name="Henrissat B."/>
            <person name="Kuo A."/>
            <person name="Liang C."/>
            <person name="Lipzen A."/>
            <person name="Lutzoni F."/>
            <person name="Magnuson J."/>
            <person name="Mondo S."/>
            <person name="Nolan M."/>
            <person name="Ohm R."/>
            <person name="Pangilinan J."/>
            <person name="Park H.-J."/>
            <person name="Ramirez L."/>
            <person name="Alfaro M."/>
            <person name="Sun H."/>
            <person name="Tritt A."/>
            <person name="Yoshinaga Y."/>
            <person name="Zwiers L.-H."/>
            <person name="Turgeon B."/>
            <person name="Goodwin S."/>
            <person name="Spatafora J."/>
            <person name="Crous P."/>
            <person name="Grigoriev I."/>
        </authorList>
    </citation>
    <scope>NUCLEOTIDE SEQUENCE</scope>
    <source>
        <strain evidence="2 4">CBS 304.34</strain>
    </source>
</reference>
<sequence length="106" mass="12007">MPHTERQYNNKHQRRIKSIDLHLIAHNDPILALDVLDNTVHRTDEGPAPKGHKGLQRTLELHPGHALRLCGGRLPEPHHEDQAIDGEETEEDDLDEEASDQDCSAF</sequence>
<feature type="region of interest" description="Disordered" evidence="1">
    <location>
        <begin position="71"/>
        <end position="106"/>
    </location>
</feature>
<feature type="compositionally biased region" description="Acidic residues" evidence="1">
    <location>
        <begin position="83"/>
        <end position="100"/>
    </location>
</feature>
<name>A0A6A6YTU4_9PEZI</name>
<dbReference type="AlphaFoldDB" id="A0A6A6YTU4"/>
<evidence type="ECO:0000256" key="1">
    <source>
        <dbReference type="SAM" id="MobiDB-lite"/>
    </source>
</evidence>
<dbReference type="RefSeq" id="XP_033578291.1">
    <property type="nucleotide sequence ID" value="XM_033713919.1"/>
</dbReference>
<dbReference type="EMBL" id="MU003698">
    <property type="protein sequence ID" value="KAF2811327.1"/>
    <property type="molecule type" value="Genomic_DNA"/>
</dbReference>
<gene>
    <name evidence="2 4" type="ORF">BDZ99DRAFT_273797</name>
</gene>